<keyword evidence="2" id="KW-1185">Reference proteome</keyword>
<organism evidence="1 2">
    <name type="scientific">[Myrmecia] bisecta</name>
    <dbReference type="NCBI Taxonomy" id="41462"/>
    <lineage>
        <taxon>Eukaryota</taxon>
        <taxon>Viridiplantae</taxon>
        <taxon>Chlorophyta</taxon>
        <taxon>core chlorophytes</taxon>
        <taxon>Trebouxiophyceae</taxon>
        <taxon>Trebouxiales</taxon>
        <taxon>Trebouxiaceae</taxon>
        <taxon>Myrmecia</taxon>
    </lineage>
</organism>
<name>A0AAW1PZ06_9CHLO</name>
<gene>
    <name evidence="1" type="ORF">WJX72_012074</name>
</gene>
<dbReference type="AlphaFoldDB" id="A0AAW1PZ06"/>
<comment type="caution">
    <text evidence="1">The sequence shown here is derived from an EMBL/GenBank/DDBJ whole genome shotgun (WGS) entry which is preliminary data.</text>
</comment>
<proteinExistence type="predicted"/>
<sequence length="363" mass="41495">METFQFVGDYRVVAVLPTECGLQHDAASEEACLAKLATKCKGFKPSCYTKALARSQPCRDVMARQHGDSGYKSMFAAAFRRAEAQLRKLGWQHFAAVHISDPSLNSSLAMADVIILLGQHYQQLHLPEHLPASKRGEKWAIIRSLDIPDVVLQKVVALMPHVWLWRFPLECGGKPKYLSFMPFFRPDLGSWDPPALAGRQYDVAFMGSLRSEGTPVYYHRLRAQEELLQLKQEHPELRVTASEKSFNYEDYLGRLRDVKILVSPYGYGEYALRDYEGWLSGAVVIKPRSDHLLAYPDLYKPLNTVYSVNVNFTDLRQTVMHILDNLDEAQKVVQRAQDMLRKYADPGQFARDFDKLLRQTLQL</sequence>
<evidence type="ECO:0000313" key="2">
    <source>
        <dbReference type="Proteomes" id="UP001489004"/>
    </source>
</evidence>
<dbReference type="EMBL" id="JALJOR010000007">
    <property type="protein sequence ID" value="KAK9814824.1"/>
    <property type="molecule type" value="Genomic_DNA"/>
</dbReference>
<evidence type="ECO:0000313" key="1">
    <source>
        <dbReference type="EMBL" id="KAK9814824.1"/>
    </source>
</evidence>
<protein>
    <recommendedName>
        <fullName evidence="3">Glycosyltransferase family 1 protein</fullName>
    </recommendedName>
</protein>
<reference evidence="1 2" key="1">
    <citation type="journal article" date="2024" name="Nat. Commun.">
        <title>Phylogenomics reveals the evolutionary origins of lichenization in chlorophyte algae.</title>
        <authorList>
            <person name="Puginier C."/>
            <person name="Libourel C."/>
            <person name="Otte J."/>
            <person name="Skaloud P."/>
            <person name="Haon M."/>
            <person name="Grisel S."/>
            <person name="Petersen M."/>
            <person name="Berrin J.G."/>
            <person name="Delaux P.M."/>
            <person name="Dal Grande F."/>
            <person name="Keller J."/>
        </authorList>
    </citation>
    <scope>NUCLEOTIDE SEQUENCE [LARGE SCALE GENOMIC DNA]</scope>
    <source>
        <strain evidence="1 2">SAG 2043</strain>
    </source>
</reference>
<dbReference type="Proteomes" id="UP001489004">
    <property type="component" value="Unassembled WGS sequence"/>
</dbReference>
<evidence type="ECO:0008006" key="3">
    <source>
        <dbReference type="Google" id="ProtNLM"/>
    </source>
</evidence>
<accession>A0AAW1PZ06</accession>